<accession>U2YPX5</accession>
<dbReference type="AlphaFoldDB" id="U2YPX5"/>
<proteinExistence type="predicted"/>
<comment type="caution">
    <text evidence="1">The sequence shown here is derived from an EMBL/GenBank/DDBJ whole genome shotgun (WGS) entry which is preliminary data.</text>
</comment>
<evidence type="ECO:0000313" key="1">
    <source>
        <dbReference type="EMBL" id="GAD50995.1"/>
    </source>
</evidence>
<dbReference type="KEGG" id="ntd:EGO55_19500"/>
<evidence type="ECO:0000313" key="2">
    <source>
        <dbReference type="Proteomes" id="UP000016568"/>
    </source>
</evidence>
<dbReference type="EMBL" id="BASZ01000013">
    <property type="protein sequence ID" value="GAD50995.1"/>
    <property type="molecule type" value="Genomic_DNA"/>
</dbReference>
<gene>
    <name evidence="1" type="ORF">NT2_13_00820</name>
</gene>
<reference evidence="1 2" key="1">
    <citation type="submission" date="2013-09" db="EMBL/GenBank/DDBJ databases">
        <title>Whole genome shotgun sequence of Novosphingobium tardaugens NBRC 16725.</title>
        <authorList>
            <person name="Isaki S."/>
            <person name="Hosoyama A."/>
            <person name="Tsuchikane K."/>
            <person name="Katsumata H."/>
            <person name="Ando Y."/>
            <person name="Yamazaki S."/>
            <person name="Fujita N."/>
        </authorList>
    </citation>
    <scope>NUCLEOTIDE SEQUENCE [LARGE SCALE GENOMIC DNA]</scope>
    <source>
        <strain evidence="1 2">NBRC 16725</strain>
    </source>
</reference>
<dbReference type="RefSeq" id="WP_021691813.1">
    <property type="nucleotide sequence ID" value="NZ_BASZ01000013.1"/>
</dbReference>
<name>U2YPX5_9SPHN</name>
<dbReference type="Proteomes" id="UP000016568">
    <property type="component" value="Unassembled WGS sequence"/>
</dbReference>
<keyword evidence="2" id="KW-1185">Reference proteome</keyword>
<sequence length="61" mass="6540">MSAIERHCFGSSACAGVVRQTDARKLAAKADTIFFVLAISDPAPKTTRLFDGIKLETAIID</sequence>
<protein>
    <submittedName>
        <fullName evidence="1">Uncharacterized protein</fullName>
    </submittedName>
</protein>
<organism evidence="1 2">
    <name type="scientific">Caenibius tardaugens NBRC 16725</name>
    <dbReference type="NCBI Taxonomy" id="1219035"/>
    <lineage>
        <taxon>Bacteria</taxon>
        <taxon>Pseudomonadati</taxon>
        <taxon>Pseudomonadota</taxon>
        <taxon>Alphaproteobacteria</taxon>
        <taxon>Sphingomonadales</taxon>
        <taxon>Erythrobacteraceae</taxon>
        <taxon>Caenibius</taxon>
    </lineage>
</organism>